<name>A0A0U2M9A6_9BACL</name>
<reference evidence="1 2" key="2">
    <citation type="journal article" date="2016" name="Genome Announc.">
        <title>Complete Genome Sequences of Two Interactive Moderate Thermophiles, Paenibacillus napthalenovorans 32O-Y and Paenibacillus sp. 32O-W.</title>
        <authorList>
            <person name="Butler R.R.III."/>
            <person name="Wang J."/>
            <person name="Stark B.C."/>
            <person name="Pombert J.F."/>
        </authorList>
    </citation>
    <scope>NUCLEOTIDE SEQUENCE [LARGE SCALE GENOMIC DNA]</scope>
    <source>
        <strain evidence="1 2">32O-Y</strain>
    </source>
</reference>
<dbReference type="PATRIC" id="fig|162209.4.peg.5030"/>
<dbReference type="OrthoDB" id="2664580at2"/>
<dbReference type="Gene3D" id="4.10.280.10">
    <property type="entry name" value="Helix-loop-helix DNA-binding domain"/>
    <property type="match status" value="1"/>
</dbReference>
<dbReference type="KEGG" id="pnp:IJ22_47780"/>
<evidence type="ECO:0000313" key="2">
    <source>
        <dbReference type="Proteomes" id="UP000061660"/>
    </source>
</evidence>
<evidence type="ECO:0008006" key="3">
    <source>
        <dbReference type="Google" id="ProtNLM"/>
    </source>
</evidence>
<dbReference type="InterPro" id="IPR036638">
    <property type="entry name" value="HLH_DNA-bd_sf"/>
</dbReference>
<gene>
    <name evidence="1" type="ORF">IJ22_47780</name>
</gene>
<dbReference type="Proteomes" id="UP000061660">
    <property type="component" value="Chromosome"/>
</dbReference>
<evidence type="ECO:0000313" key="1">
    <source>
        <dbReference type="EMBL" id="ALS25040.1"/>
    </source>
</evidence>
<dbReference type="GO" id="GO:0046983">
    <property type="term" value="F:protein dimerization activity"/>
    <property type="evidence" value="ECO:0007669"/>
    <property type="project" value="InterPro"/>
</dbReference>
<dbReference type="RefSeq" id="WP_062410498.1">
    <property type="nucleotide sequence ID" value="NZ_CP013652.1"/>
</dbReference>
<dbReference type="STRING" id="162209.IJ22_47780"/>
<reference evidence="2" key="1">
    <citation type="submission" date="2015-12" db="EMBL/GenBank/DDBJ databases">
        <title>Complete genome sequences of two moderately thermophilic Paenibacillus species.</title>
        <authorList>
            <person name="Butler R.III."/>
            <person name="Wang J."/>
            <person name="Stark B.C."/>
            <person name="Pombert J.-F."/>
        </authorList>
    </citation>
    <scope>NUCLEOTIDE SEQUENCE [LARGE SCALE GENOMIC DNA]</scope>
    <source>
        <strain evidence="2">32O-Y</strain>
    </source>
</reference>
<proteinExistence type="predicted"/>
<accession>A0A0U2M9A6</accession>
<protein>
    <recommendedName>
        <fullName evidence="3">Aspartyl-phosphate phosphatase Spo0E family protein</fullName>
    </recommendedName>
</protein>
<dbReference type="AlphaFoldDB" id="A0A0U2M9A6"/>
<sequence length="61" mass="7332">MTRLLGQLEEERRKLNELGKKSLEQGIPLFENEAVQAQSRKVDEWIVQWLQRKSGREHQMR</sequence>
<dbReference type="EMBL" id="CP013652">
    <property type="protein sequence ID" value="ALS25040.1"/>
    <property type="molecule type" value="Genomic_DNA"/>
</dbReference>
<keyword evidence="2" id="KW-1185">Reference proteome</keyword>
<organism evidence="1 2">
    <name type="scientific">Paenibacillus naphthalenovorans</name>
    <dbReference type="NCBI Taxonomy" id="162209"/>
    <lineage>
        <taxon>Bacteria</taxon>
        <taxon>Bacillati</taxon>
        <taxon>Bacillota</taxon>
        <taxon>Bacilli</taxon>
        <taxon>Bacillales</taxon>
        <taxon>Paenibacillaceae</taxon>
        <taxon>Paenibacillus</taxon>
    </lineage>
</organism>